<gene>
    <name evidence="8" type="ORF">AJ80_03751</name>
</gene>
<dbReference type="FunFam" id="3.40.605.10:FF:000007">
    <property type="entry name" value="NAD/NADP-dependent betaine aldehyde dehydrogenase"/>
    <property type="match status" value="1"/>
</dbReference>
<evidence type="ECO:0000259" key="7">
    <source>
        <dbReference type="Pfam" id="PF00171"/>
    </source>
</evidence>
<evidence type="ECO:0000256" key="1">
    <source>
        <dbReference type="ARBA" id="ARBA00009986"/>
    </source>
</evidence>
<dbReference type="EMBL" id="PDNA01000044">
    <property type="protein sequence ID" value="PGH19834.1"/>
    <property type="molecule type" value="Genomic_DNA"/>
</dbReference>
<dbReference type="InterPro" id="IPR016163">
    <property type="entry name" value="Ald_DH_C"/>
</dbReference>
<sequence length="490" mass="53006">MDSIDTKGFDVFSRYYNTINGKPTSTKEVRQGINPATAQPNPDVPVSTPQDVEDAVAAGKAAFKKWASTPYVERKKAILAFADGIEQHLHDFAKLLSKEQGKPIQFAVGEVHSAIDCLRSTTKFELQEEVVTEDDEKKTILRHTPLGVAVGIVPWNFPISLACGKIAPAVLTGNVIIIKPSPFTPYCGLKLVELAQRFFPPGVIQVLSGDDNLGPWLTAHPGPDKISFTGSTATGKKVMESAAKTLKRVTLELGGKDPAIICKDVDIEAVAPKIATLAFLNSGQICIAIKRIYVHSSIYEEFRAAMIKFAQTLKVGPGNEDGVFMGPIQNAMQFEKVKTFFADIEKEQWNVALGGGNGTCVDNAKQGGYFITPTIIDRPADDSRIVTEEPFGPIVPLMTWSDEADVIERANNTHLGLGASVWSNDLDQASRIARQLDAGSVWVNTHLEIDMAAAFGGHKQSGIGHECGIGGLKAYCNTQTLYLKKPKAAL</sequence>
<evidence type="ECO:0000256" key="2">
    <source>
        <dbReference type="ARBA" id="ARBA00023002"/>
    </source>
</evidence>
<dbReference type="GO" id="GO:0004029">
    <property type="term" value="F:aldehyde dehydrogenase (NAD+) activity"/>
    <property type="evidence" value="ECO:0007669"/>
    <property type="project" value="UniProtKB-EC"/>
</dbReference>
<comment type="similarity">
    <text evidence="1 6">Belongs to the aldehyde dehydrogenase family.</text>
</comment>
<feature type="domain" description="Aldehyde dehydrogenase" evidence="7">
    <location>
        <begin position="30"/>
        <end position="480"/>
    </location>
</feature>
<dbReference type="InterPro" id="IPR015590">
    <property type="entry name" value="Aldehyde_DH_dom"/>
</dbReference>
<evidence type="ECO:0000256" key="5">
    <source>
        <dbReference type="PROSITE-ProRule" id="PRU10007"/>
    </source>
</evidence>
<comment type="caution">
    <text evidence="8">The sequence shown here is derived from an EMBL/GenBank/DDBJ whole genome shotgun (WGS) entry which is preliminary data.</text>
</comment>
<accession>A0A2B7Y6V1</accession>
<dbReference type="STRING" id="1447883.A0A2B7Y6V1"/>
<dbReference type="Gene3D" id="3.40.605.10">
    <property type="entry name" value="Aldehyde Dehydrogenase, Chain A, domain 1"/>
    <property type="match status" value="1"/>
</dbReference>
<evidence type="ECO:0000256" key="4">
    <source>
        <dbReference type="ARBA" id="ARBA00049194"/>
    </source>
</evidence>
<dbReference type="CDD" id="cd07106">
    <property type="entry name" value="ALDH_AldA-AAD23400"/>
    <property type="match status" value="1"/>
</dbReference>
<evidence type="ECO:0000256" key="3">
    <source>
        <dbReference type="ARBA" id="ARBA00024226"/>
    </source>
</evidence>
<evidence type="ECO:0000256" key="6">
    <source>
        <dbReference type="RuleBase" id="RU003345"/>
    </source>
</evidence>
<dbReference type="EC" id="1.2.1.3" evidence="3"/>
<dbReference type="Proteomes" id="UP000224634">
    <property type="component" value="Unassembled WGS sequence"/>
</dbReference>
<dbReference type="FunFam" id="3.40.309.10:FF:000009">
    <property type="entry name" value="Aldehyde dehydrogenase A"/>
    <property type="match status" value="1"/>
</dbReference>
<dbReference type="InterPro" id="IPR016161">
    <property type="entry name" value="Ald_DH/histidinol_DH"/>
</dbReference>
<dbReference type="SUPFAM" id="SSF53720">
    <property type="entry name" value="ALDH-like"/>
    <property type="match status" value="1"/>
</dbReference>
<reference evidence="8 9" key="1">
    <citation type="submission" date="2017-10" db="EMBL/GenBank/DDBJ databases">
        <title>Comparative genomics in systemic dimorphic fungi from Ajellomycetaceae.</title>
        <authorList>
            <person name="Munoz J.F."/>
            <person name="Mcewen J.G."/>
            <person name="Clay O.K."/>
            <person name="Cuomo C.A."/>
        </authorList>
    </citation>
    <scope>NUCLEOTIDE SEQUENCE [LARGE SCALE GENOMIC DNA]</scope>
    <source>
        <strain evidence="8 9">UAMH7299</strain>
    </source>
</reference>
<dbReference type="Gene3D" id="3.40.309.10">
    <property type="entry name" value="Aldehyde Dehydrogenase, Chain A, domain 2"/>
    <property type="match status" value="1"/>
</dbReference>
<feature type="active site" evidence="5">
    <location>
        <position position="252"/>
    </location>
</feature>
<dbReference type="PANTHER" id="PTHR11699">
    <property type="entry name" value="ALDEHYDE DEHYDROGENASE-RELATED"/>
    <property type="match status" value="1"/>
</dbReference>
<comment type="catalytic activity">
    <reaction evidence="4">
        <text>an aldehyde + NAD(+) + H2O = a carboxylate + NADH + 2 H(+)</text>
        <dbReference type="Rhea" id="RHEA:16185"/>
        <dbReference type="ChEBI" id="CHEBI:15377"/>
        <dbReference type="ChEBI" id="CHEBI:15378"/>
        <dbReference type="ChEBI" id="CHEBI:17478"/>
        <dbReference type="ChEBI" id="CHEBI:29067"/>
        <dbReference type="ChEBI" id="CHEBI:57540"/>
        <dbReference type="ChEBI" id="CHEBI:57945"/>
        <dbReference type="EC" id="1.2.1.3"/>
    </reaction>
</comment>
<dbReference type="PROSITE" id="PS00070">
    <property type="entry name" value="ALDEHYDE_DEHYDR_CYS"/>
    <property type="match status" value="1"/>
</dbReference>
<name>A0A2B7Y6V1_POLH7</name>
<dbReference type="AlphaFoldDB" id="A0A2B7Y6V1"/>
<dbReference type="OrthoDB" id="310895at2759"/>
<evidence type="ECO:0000313" key="8">
    <source>
        <dbReference type="EMBL" id="PGH19834.1"/>
    </source>
</evidence>
<keyword evidence="2 6" id="KW-0560">Oxidoreductase</keyword>
<dbReference type="PROSITE" id="PS00687">
    <property type="entry name" value="ALDEHYDE_DEHYDR_GLU"/>
    <property type="match status" value="1"/>
</dbReference>
<dbReference type="InterPro" id="IPR029510">
    <property type="entry name" value="Ald_DH_CS_GLU"/>
</dbReference>
<dbReference type="InterPro" id="IPR044086">
    <property type="entry name" value="LUC3-like"/>
</dbReference>
<proteinExistence type="inferred from homology"/>
<evidence type="ECO:0000313" key="9">
    <source>
        <dbReference type="Proteomes" id="UP000224634"/>
    </source>
</evidence>
<dbReference type="InterPro" id="IPR016160">
    <property type="entry name" value="Ald_DH_CS_CYS"/>
</dbReference>
<dbReference type="InterPro" id="IPR016162">
    <property type="entry name" value="Ald_DH_N"/>
</dbReference>
<protein>
    <recommendedName>
        <fullName evidence="3">aldehyde dehydrogenase (NAD(+))</fullName>
        <ecNumber evidence="3">1.2.1.3</ecNumber>
    </recommendedName>
</protein>
<keyword evidence="9" id="KW-1185">Reference proteome</keyword>
<organism evidence="8 9">
    <name type="scientific">Polytolypa hystricis (strain UAMH7299)</name>
    <dbReference type="NCBI Taxonomy" id="1447883"/>
    <lineage>
        <taxon>Eukaryota</taxon>
        <taxon>Fungi</taxon>
        <taxon>Dikarya</taxon>
        <taxon>Ascomycota</taxon>
        <taxon>Pezizomycotina</taxon>
        <taxon>Eurotiomycetes</taxon>
        <taxon>Eurotiomycetidae</taxon>
        <taxon>Onygenales</taxon>
        <taxon>Onygenales incertae sedis</taxon>
        <taxon>Polytolypa</taxon>
    </lineage>
</organism>
<dbReference type="Pfam" id="PF00171">
    <property type="entry name" value="Aldedh"/>
    <property type="match status" value="1"/>
</dbReference>